<evidence type="ECO:0000313" key="2">
    <source>
        <dbReference type="EMBL" id="KAJ1151890.1"/>
    </source>
</evidence>
<evidence type="ECO:0008006" key="4">
    <source>
        <dbReference type="Google" id="ProtNLM"/>
    </source>
</evidence>
<name>A0AAV7RIX3_PLEWA</name>
<accession>A0AAV7RIX3</accession>
<organism evidence="2 3">
    <name type="scientific">Pleurodeles waltl</name>
    <name type="common">Iberian ribbed newt</name>
    <dbReference type="NCBI Taxonomy" id="8319"/>
    <lineage>
        <taxon>Eukaryota</taxon>
        <taxon>Metazoa</taxon>
        <taxon>Chordata</taxon>
        <taxon>Craniata</taxon>
        <taxon>Vertebrata</taxon>
        <taxon>Euteleostomi</taxon>
        <taxon>Amphibia</taxon>
        <taxon>Batrachia</taxon>
        <taxon>Caudata</taxon>
        <taxon>Salamandroidea</taxon>
        <taxon>Salamandridae</taxon>
        <taxon>Pleurodelinae</taxon>
        <taxon>Pleurodeles</taxon>
    </lineage>
</organism>
<dbReference type="EMBL" id="JANPWB010000009">
    <property type="protein sequence ID" value="KAJ1151890.1"/>
    <property type="molecule type" value="Genomic_DNA"/>
</dbReference>
<dbReference type="AlphaFoldDB" id="A0AAV7RIX3"/>
<evidence type="ECO:0000256" key="1">
    <source>
        <dbReference type="SAM" id="SignalP"/>
    </source>
</evidence>
<keyword evidence="3" id="KW-1185">Reference proteome</keyword>
<comment type="caution">
    <text evidence="2">The sequence shown here is derived from an EMBL/GenBank/DDBJ whole genome shotgun (WGS) entry which is preliminary data.</text>
</comment>
<sequence>MVGTRQQASMLFVTLLRIRGVATAGKGVRSPLMRAPDATLILRLLSVARLHHQPHTSTAPGGVVAGNSLRCCRHRAPPVRAARAKNIHSSDATASGCTPAAAKDLRHRRQFVVYVGRPIPSALWVTRKEQALTLVEGQLTFGTKNQSLLFTLRHRPCSTMKHPC</sequence>
<gene>
    <name evidence="2" type="ORF">NDU88_004669</name>
</gene>
<proteinExistence type="predicted"/>
<evidence type="ECO:0000313" key="3">
    <source>
        <dbReference type="Proteomes" id="UP001066276"/>
    </source>
</evidence>
<dbReference type="Proteomes" id="UP001066276">
    <property type="component" value="Chromosome 5"/>
</dbReference>
<feature type="signal peptide" evidence="1">
    <location>
        <begin position="1"/>
        <end position="24"/>
    </location>
</feature>
<keyword evidence="1" id="KW-0732">Signal</keyword>
<protein>
    <recommendedName>
        <fullName evidence="4">Secreted protein</fullName>
    </recommendedName>
</protein>
<reference evidence="2" key="1">
    <citation type="journal article" date="2022" name="bioRxiv">
        <title>Sequencing and chromosome-scale assembly of the giantPleurodeles waltlgenome.</title>
        <authorList>
            <person name="Brown T."/>
            <person name="Elewa A."/>
            <person name="Iarovenko S."/>
            <person name="Subramanian E."/>
            <person name="Araus A.J."/>
            <person name="Petzold A."/>
            <person name="Susuki M."/>
            <person name="Suzuki K.-i.T."/>
            <person name="Hayashi T."/>
            <person name="Toyoda A."/>
            <person name="Oliveira C."/>
            <person name="Osipova E."/>
            <person name="Leigh N.D."/>
            <person name="Simon A."/>
            <person name="Yun M.H."/>
        </authorList>
    </citation>
    <scope>NUCLEOTIDE SEQUENCE</scope>
    <source>
        <strain evidence="2">20211129_DDA</strain>
        <tissue evidence="2">Liver</tissue>
    </source>
</reference>
<feature type="chain" id="PRO_5043720284" description="Secreted protein" evidence="1">
    <location>
        <begin position="25"/>
        <end position="164"/>
    </location>
</feature>